<name>A0A226BX68_9FIRM</name>
<gene>
    <name evidence="3" type="ORF">CDO51_12530</name>
</gene>
<accession>A0A226BX68</accession>
<dbReference type="GO" id="GO:0004375">
    <property type="term" value="F:glycine dehydrogenase (decarboxylating) activity"/>
    <property type="evidence" value="ECO:0007669"/>
    <property type="project" value="InterPro"/>
</dbReference>
<dbReference type="InterPro" id="IPR015424">
    <property type="entry name" value="PyrdxlP-dep_Trfase"/>
</dbReference>
<organism evidence="3 4">
    <name type="scientific">Natranaerobius trueperi</name>
    <dbReference type="NCBI Taxonomy" id="759412"/>
    <lineage>
        <taxon>Bacteria</taxon>
        <taxon>Bacillati</taxon>
        <taxon>Bacillota</taxon>
        <taxon>Clostridia</taxon>
        <taxon>Natranaerobiales</taxon>
        <taxon>Natranaerobiaceae</taxon>
        <taxon>Natranaerobius</taxon>
    </lineage>
</organism>
<dbReference type="AlphaFoldDB" id="A0A226BX68"/>
<sequence>MSENRRAFPYIPSTAPGMKEKLLNEVGLSSVEDIYQEIPERLRFEGRLNIPEPIESEYQLKRHVRNILSNNESTDEYVSFLGGGTWKHYVPSVCDTIASQDEFLTAYVGDAYADKGKFHALFESCSMIGDLVEMDVVTTPTYDWANAVAFSCGMAERITGRKEIILPKNMSPRRLEVVKNYAKKGLTIKYIDFDPKTGLLDLDSLEQQLSSNTAAVYFENPTYMGVIEVQGQKISDLAHNVGAEVIVGVDPSSLGVIAPPSRYGADIVCGDLQPLGMHMEWGGGLAGFIASRDEEKYVSEYPTLLFGVTTTQREGEYGFGHVAFERTSYAHREEGKDYIGTTTALYGIVAGVYLALMGPKGMKELGTGIMERVHYATQKLNEIDKVKVPRLNGEPFKEFIVDFNDTGKTVSEINKQLRKRGIFGGHDLSEEFPSMKNCALYCITEIHSKQDIDYLVHSIADIVEEK</sequence>
<dbReference type="EMBL" id="NIQC01000046">
    <property type="protein sequence ID" value="OWZ82730.1"/>
    <property type="molecule type" value="Genomic_DNA"/>
</dbReference>
<feature type="domain" description="Glycine cleavage system P-protein N-terminal" evidence="2">
    <location>
        <begin position="19"/>
        <end position="456"/>
    </location>
</feature>
<dbReference type="PANTHER" id="PTHR42806">
    <property type="entry name" value="GLYCINE CLEAVAGE SYSTEM P-PROTEIN"/>
    <property type="match status" value="1"/>
</dbReference>
<reference evidence="3 4" key="1">
    <citation type="submission" date="2017-06" db="EMBL/GenBank/DDBJ databases">
        <title>Draft Genome Sequence of Natranaerobius trueperi halophilic, alkalithermophilic bacteria from soda lakes.</title>
        <authorList>
            <person name="Zhao B."/>
        </authorList>
    </citation>
    <scope>NUCLEOTIDE SEQUENCE [LARGE SCALE GENOMIC DNA]</scope>
    <source>
        <strain evidence="3 4">DSM 18760</strain>
    </source>
</reference>
<keyword evidence="4" id="KW-1185">Reference proteome</keyword>
<dbReference type="InterPro" id="IPR015422">
    <property type="entry name" value="PyrdxlP-dep_Trfase_small"/>
</dbReference>
<dbReference type="Gene3D" id="3.40.640.10">
    <property type="entry name" value="Type I PLP-dependent aspartate aminotransferase-like (Major domain)"/>
    <property type="match status" value="1"/>
</dbReference>
<protein>
    <submittedName>
        <fullName evidence="3">Glycine dehydrogenase (Aminomethyl-transferring)</fullName>
    </submittedName>
</protein>
<keyword evidence="1" id="KW-0560">Oxidoreductase</keyword>
<dbReference type="SUPFAM" id="SSF53383">
    <property type="entry name" value="PLP-dependent transferases"/>
    <property type="match status" value="1"/>
</dbReference>
<evidence type="ECO:0000313" key="4">
    <source>
        <dbReference type="Proteomes" id="UP000214588"/>
    </source>
</evidence>
<dbReference type="InterPro" id="IPR023010">
    <property type="entry name" value="GcvPA"/>
</dbReference>
<dbReference type="InterPro" id="IPR049315">
    <property type="entry name" value="GDC-P_N"/>
</dbReference>
<dbReference type="OrthoDB" id="9771867at2"/>
<proteinExistence type="predicted"/>
<dbReference type="GO" id="GO:0009116">
    <property type="term" value="P:nucleoside metabolic process"/>
    <property type="evidence" value="ECO:0007669"/>
    <property type="project" value="InterPro"/>
</dbReference>
<evidence type="ECO:0000256" key="1">
    <source>
        <dbReference type="ARBA" id="ARBA00023002"/>
    </source>
</evidence>
<comment type="caution">
    <text evidence="3">The sequence shown here is derived from an EMBL/GenBank/DDBJ whole genome shotgun (WGS) entry which is preliminary data.</text>
</comment>
<dbReference type="PANTHER" id="PTHR42806:SF1">
    <property type="entry name" value="GLYCINE DEHYDROGENASE (DECARBOXYLATING)"/>
    <property type="match status" value="1"/>
</dbReference>
<dbReference type="InterPro" id="IPR015421">
    <property type="entry name" value="PyrdxlP-dep_Trfase_major"/>
</dbReference>
<dbReference type="RefSeq" id="WP_089024564.1">
    <property type="nucleotide sequence ID" value="NZ_NIQC01000046.1"/>
</dbReference>
<evidence type="ECO:0000313" key="3">
    <source>
        <dbReference type="EMBL" id="OWZ82730.1"/>
    </source>
</evidence>
<dbReference type="Gene3D" id="3.90.1150.10">
    <property type="entry name" value="Aspartate Aminotransferase, domain 1"/>
    <property type="match status" value="1"/>
</dbReference>
<evidence type="ECO:0000259" key="2">
    <source>
        <dbReference type="Pfam" id="PF02347"/>
    </source>
</evidence>
<dbReference type="Proteomes" id="UP000214588">
    <property type="component" value="Unassembled WGS sequence"/>
</dbReference>
<dbReference type="NCBIfam" id="NF001696">
    <property type="entry name" value="PRK00451.1"/>
    <property type="match status" value="1"/>
</dbReference>
<dbReference type="Pfam" id="PF02347">
    <property type="entry name" value="GDC-P"/>
    <property type="match status" value="1"/>
</dbReference>